<dbReference type="AlphaFoldDB" id="A0A1H0SIR4"/>
<dbReference type="PANTHER" id="PTHR30528:SF0">
    <property type="entry name" value="CYTOPLASMIC PROTEIN"/>
    <property type="match status" value="1"/>
</dbReference>
<dbReference type="InterPro" id="IPR009351">
    <property type="entry name" value="AlkZ-like"/>
</dbReference>
<dbReference type="PANTHER" id="PTHR30528">
    <property type="entry name" value="CYTOPLASMIC PROTEIN"/>
    <property type="match status" value="1"/>
</dbReference>
<gene>
    <name evidence="1" type="ORF">SAMN04515671_4126</name>
</gene>
<dbReference type="Proteomes" id="UP000198741">
    <property type="component" value="Chromosome I"/>
</dbReference>
<keyword evidence="2" id="KW-1185">Reference proteome</keyword>
<evidence type="ECO:0000313" key="1">
    <source>
        <dbReference type="EMBL" id="SDP41600.1"/>
    </source>
</evidence>
<evidence type="ECO:0008006" key="3">
    <source>
        <dbReference type="Google" id="ProtNLM"/>
    </source>
</evidence>
<proteinExistence type="predicted"/>
<dbReference type="Pfam" id="PF06224">
    <property type="entry name" value="AlkZ-like"/>
    <property type="match status" value="1"/>
</dbReference>
<reference evidence="1 2" key="1">
    <citation type="submission" date="2016-10" db="EMBL/GenBank/DDBJ databases">
        <authorList>
            <person name="de Groot N.N."/>
        </authorList>
    </citation>
    <scope>NUCLEOTIDE SEQUENCE [LARGE SCALE GENOMIC DNA]</scope>
    <source>
        <strain evidence="2">P4-7,KCTC 19426,CECT 7604</strain>
    </source>
</reference>
<evidence type="ECO:0000313" key="2">
    <source>
        <dbReference type="Proteomes" id="UP000198741"/>
    </source>
</evidence>
<name>A0A1H0SIR4_9ACTN</name>
<organism evidence="1 2">
    <name type="scientific">Nakamurella panacisegetis</name>
    <dbReference type="NCBI Taxonomy" id="1090615"/>
    <lineage>
        <taxon>Bacteria</taxon>
        <taxon>Bacillati</taxon>
        <taxon>Actinomycetota</taxon>
        <taxon>Actinomycetes</taxon>
        <taxon>Nakamurellales</taxon>
        <taxon>Nakamurellaceae</taxon>
        <taxon>Nakamurella</taxon>
    </lineage>
</organism>
<sequence length="407" mass="45280">MPQLQITAAQARRTAIAAQGLSAPLPAAAGAYNRGHLRRLVDRIGLLQIDSVNVLARAHYLPLFSRLGQYRVDLLAGAAWPARPADRTLLETWAHEASLVPIELQPLLRWRQRKFVDGPWSSAAKLRAEHPGFLEDVLAVVRDHGPLSAGEIEKVLEAPGRGKPGWWEWSATKTASEYLFAVGAIGTSFRRGFERVYDLTERILPAAVLATPTPAEFEAKKALIARSARAHGIGTVGDLADYYRIRNDDAKRALLELVEDGDVLPVQVRGWRDIAFLHRDAKMPRKVTGRALLCPFDPLIWERARTERLFDFRYRIEIYTPAPKRVYGYYVFPLLVGDELVGRFDLKSDRATGRLLVQAAWHEPGTVPGEVAQAASAELSRMARWLDLDEVAIMPRGNLHGALAAAM</sequence>
<accession>A0A1H0SIR4</accession>
<protein>
    <recommendedName>
        <fullName evidence="3">Winged helix-turn-helix domain-containing protein</fullName>
    </recommendedName>
</protein>
<dbReference type="OrthoDB" id="9787207at2"/>
<dbReference type="STRING" id="1090615.SAMN04515671_4126"/>
<dbReference type="EMBL" id="LT629710">
    <property type="protein sequence ID" value="SDP41600.1"/>
    <property type="molecule type" value="Genomic_DNA"/>
</dbReference>